<dbReference type="EMBL" id="JAVLET010000014">
    <property type="protein sequence ID" value="KAL0466028.1"/>
    <property type="molecule type" value="Genomic_DNA"/>
</dbReference>
<keyword evidence="1" id="KW-0472">Membrane</keyword>
<name>A0ABR3D021_NEUIN</name>
<keyword evidence="3" id="KW-1185">Reference proteome</keyword>
<evidence type="ECO:0000313" key="3">
    <source>
        <dbReference type="Proteomes" id="UP001451303"/>
    </source>
</evidence>
<keyword evidence="1" id="KW-0812">Transmembrane</keyword>
<keyword evidence="1" id="KW-1133">Transmembrane helix</keyword>
<protein>
    <submittedName>
        <fullName evidence="2">Uncharacterized protein</fullName>
    </submittedName>
</protein>
<organism evidence="2 3">
    <name type="scientific">Neurospora intermedia</name>
    <dbReference type="NCBI Taxonomy" id="5142"/>
    <lineage>
        <taxon>Eukaryota</taxon>
        <taxon>Fungi</taxon>
        <taxon>Dikarya</taxon>
        <taxon>Ascomycota</taxon>
        <taxon>Pezizomycotina</taxon>
        <taxon>Sordariomycetes</taxon>
        <taxon>Sordariomycetidae</taxon>
        <taxon>Sordariales</taxon>
        <taxon>Sordariaceae</taxon>
        <taxon>Neurospora</taxon>
    </lineage>
</organism>
<dbReference type="Proteomes" id="UP001451303">
    <property type="component" value="Unassembled WGS sequence"/>
</dbReference>
<sequence>YYYIYINSIIIASHLVNNYLKHFNVIFLLFILKNIILLPKKSYFGYPNIKFLKFYINGFKLSTINKRI</sequence>
<reference evidence="2 3" key="1">
    <citation type="submission" date="2023-09" db="EMBL/GenBank/DDBJ databases">
        <title>Multi-omics analysis of a traditional fermented food reveals byproduct-associated fungal strains for waste-to-food upcycling.</title>
        <authorList>
            <consortium name="Lawrence Berkeley National Laboratory"/>
            <person name="Rekdal V.M."/>
            <person name="Villalobos-Escobedo J.M."/>
            <person name="Rodriguez-Valeron N."/>
            <person name="Garcia M.O."/>
            <person name="Vasquez D.P."/>
            <person name="Damayanti I."/>
            <person name="Sorensen P.M."/>
            <person name="Baidoo E.E."/>
            <person name="De Carvalho A.C."/>
            <person name="Riley R."/>
            <person name="Lipzen A."/>
            <person name="He G."/>
            <person name="Yan M."/>
            <person name="Haridas S."/>
            <person name="Daum C."/>
            <person name="Yoshinaga Y."/>
            <person name="Ng V."/>
            <person name="Grigoriev I.V."/>
            <person name="Munk R."/>
            <person name="Nuraida L."/>
            <person name="Wijaya C.H."/>
            <person name="Morales P.-C."/>
            <person name="Keasling J.D."/>
        </authorList>
    </citation>
    <scope>NUCLEOTIDE SEQUENCE [LARGE SCALE GENOMIC DNA]</scope>
    <source>
        <strain evidence="2 3">FGSC 2613</strain>
    </source>
</reference>
<comment type="caution">
    <text evidence="2">The sequence shown here is derived from an EMBL/GenBank/DDBJ whole genome shotgun (WGS) entry which is preliminary data.</text>
</comment>
<evidence type="ECO:0000256" key="1">
    <source>
        <dbReference type="SAM" id="Phobius"/>
    </source>
</evidence>
<accession>A0ABR3D021</accession>
<evidence type="ECO:0000313" key="2">
    <source>
        <dbReference type="EMBL" id="KAL0466028.1"/>
    </source>
</evidence>
<gene>
    <name evidence="2" type="ORF">QR685DRAFT_451652</name>
</gene>
<dbReference type="InterPro" id="IPR043128">
    <property type="entry name" value="Rev_trsase/Diguanyl_cyclase"/>
</dbReference>
<feature type="non-terminal residue" evidence="2">
    <location>
        <position position="1"/>
    </location>
</feature>
<proteinExistence type="predicted"/>
<feature type="transmembrane region" description="Helical" evidence="1">
    <location>
        <begin position="20"/>
        <end position="38"/>
    </location>
</feature>
<dbReference type="Gene3D" id="3.30.70.270">
    <property type="match status" value="1"/>
</dbReference>